<dbReference type="InterPro" id="IPR050445">
    <property type="entry name" value="Bact_polysacc_biosynth/exp"/>
</dbReference>
<organism evidence="12 13">
    <name type="scientific">Panacibacter ginsenosidivorans</name>
    <dbReference type="NCBI Taxonomy" id="1813871"/>
    <lineage>
        <taxon>Bacteria</taxon>
        <taxon>Pseudomonadati</taxon>
        <taxon>Bacteroidota</taxon>
        <taxon>Chitinophagia</taxon>
        <taxon>Chitinophagales</taxon>
        <taxon>Chitinophagaceae</taxon>
        <taxon>Panacibacter</taxon>
    </lineage>
</organism>
<feature type="domain" description="CobQ/CobB/MinD/ParA nucleotide binding" evidence="9">
    <location>
        <begin position="600"/>
        <end position="773"/>
    </location>
</feature>
<dbReference type="InterPro" id="IPR027417">
    <property type="entry name" value="P-loop_NTPase"/>
</dbReference>
<evidence type="ECO:0000256" key="3">
    <source>
        <dbReference type="ARBA" id="ARBA00022692"/>
    </source>
</evidence>
<evidence type="ECO:0000256" key="4">
    <source>
        <dbReference type="ARBA" id="ARBA00022741"/>
    </source>
</evidence>
<keyword evidence="6 8" id="KW-1133">Transmembrane helix</keyword>
<dbReference type="Pfam" id="PF01656">
    <property type="entry name" value="CbiA"/>
    <property type="match status" value="1"/>
</dbReference>
<evidence type="ECO:0000256" key="1">
    <source>
        <dbReference type="ARBA" id="ARBA00004651"/>
    </source>
</evidence>
<keyword evidence="2" id="KW-1003">Cell membrane</keyword>
<feature type="domain" description="Tyrosine-protein kinase G-rich" evidence="11">
    <location>
        <begin position="450"/>
        <end position="526"/>
    </location>
</feature>
<dbReference type="GO" id="GO:0005524">
    <property type="term" value="F:ATP binding"/>
    <property type="evidence" value="ECO:0007669"/>
    <property type="project" value="UniProtKB-KW"/>
</dbReference>
<dbReference type="AlphaFoldDB" id="A0A5B8VG83"/>
<evidence type="ECO:0000256" key="2">
    <source>
        <dbReference type="ARBA" id="ARBA00022475"/>
    </source>
</evidence>
<feature type="transmembrane region" description="Helical" evidence="8">
    <location>
        <begin position="38"/>
        <end position="58"/>
    </location>
</feature>
<keyword evidence="12" id="KW-0418">Kinase</keyword>
<dbReference type="EC" id="2.7.10.2" evidence="12"/>
<sequence length="815" mass="90586">MQSNNKPNDNTNAGIVGFNNGEEGFDFKYLVAKVAGNWKWFVLSLVLCVGLGVLYILYGIPTFTISARVLVNGANSSKINSGVTETNMLSDLALFSQQNDVNNEIQELYSRTLVEKAIRDLQLNVSYWALAGVRFAEVYKKSPFFIDLIELKGGLEDPLGWDVRIAGDRVKFMDDYTPDNFEAKWGDTIRKKYCTFVIKKNPESPEVKDSTFPLGLKINTYPATNYTYMENLLVFMTAANTTLMDVTFDVSVPQKGEDFVNYLIKLYVDTKVKANNSIADSTIRFIDDRITGVAKELSNVESQATSILTSGGITDINESNKQLTGEKSEASTALENYKAKTDAVDLIEKYLNDPARINSPLPTASNIDDPTYITQVQKYNTLQQQRETQLQFNTEKNPAIINIDNQIAITRGILKNVLATYRESLSFTAASLEKRNVDVIGRVSKAPVQQRQYLEASRRQDVLQQLYVYLLTVREQTAVTKSNNIAPVRVIDEAKAAVYPWWPNKIIVIIAAIFLGIVIPSCAILINELNSNKVITPADISASTTVPIIAEISASKSGKAIIVSKESRTAVAEQFRTLRTSLLSKLSYSSNGSSNLGKVIMLTSTVSGEGKSFVTLNLATALSLAGKKVLVVDLELRKSQLSRDLGIDDKEGGIADYLEKKASLHDVIVPSGVNENLWALLSGTLEANPSEALLNERMKTMFEDMRSKFDYIVVDTPPAAIVTDAQVIGVYADITLYVVRQKYTFKKHIDVIEDLKANNKLKNMYVILNDVKPVPGYNQGYGLGYRFDEDHGYYTEEEKTEKKSILQKIFPDADA</sequence>
<proteinExistence type="predicted"/>
<gene>
    <name evidence="12" type="ORF">FRZ67_20615</name>
</gene>
<dbReference type="Proteomes" id="UP000321533">
    <property type="component" value="Chromosome"/>
</dbReference>
<keyword evidence="7 8" id="KW-0472">Membrane</keyword>
<keyword evidence="12" id="KW-0808">Transferase</keyword>
<dbReference type="OrthoDB" id="9794577at2"/>
<keyword evidence="13" id="KW-1185">Reference proteome</keyword>
<dbReference type="SUPFAM" id="SSF52540">
    <property type="entry name" value="P-loop containing nucleoside triphosphate hydrolases"/>
    <property type="match status" value="1"/>
</dbReference>
<evidence type="ECO:0000259" key="10">
    <source>
        <dbReference type="Pfam" id="PF02706"/>
    </source>
</evidence>
<evidence type="ECO:0000256" key="8">
    <source>
        <dbReference type="SAM" id="Phobius"/>
    </source>
</evidence>
<evidence type="ECO:0000313" key="12">
    <source>
        <dbReference type="EMBL" id="QEC69586.1"/>
    </source>
</evidence>
<comment type="subcellular location">
    <subcellularLocation>
        <location evidence="1">Cell membrane</location>
        <topology evidence="1">Multi-pass membrane protein</topology>
    </subcellularLocation>
</comment>
<evidence type="ECO:0000259" key="11">
    <source>
        <dbReference type="Pfam" id="PF13807"/>
    </source>
</evidence>
<dbReference type="NCBIfam" id="TIGR01007">
    <property type="entry name" value="eps_fam"/>
    <property type="match status" value="1"/>
</dbReference>
<dbReference type="PANTHER" id="PTHR32309:SF13">
    <property type="entry name" value="FERRIC ENTEROBACTIN TRANSPORT PROTEIN FEPE"/>
    <property type="match status" value="1"/>
</dbReference>
<dbReference type="InterPro" id="IPR002586">
    <property type="entry name" value="CobQ/CobB/MinD/ParA_Nub-bd_dom"/>
</dbReference>
<accession>A0A5B8VG83</accession>
<dbReference type="InterPro" id="IPR005702">
    <property type="entry name" value="Wzc-like_C"/>
</dbReference>
<keyword evidence="5" id="KW-0067">ATP-binding</keyword>
<evidence type="ECO:0000256" key="6">
    <source>
        <dbReference type="ARBA" id="ARBA00022989"/>
    </source>
</evidence>
<dbReference type="InterPro" id="IPR003856">
    <property type="entry name" value="LPS_length_determ_N"/>
</dbReference>
<name>A0A5B8VG83_9BACT</name>
<dbReference type="Pfam" id="PF13807">
    <property type="entry name" value="GNVR"/>
    <property type="match status" value="1"/>
</dbReference>
<feature type="domain" description="Polysaccharide chain length determinant N-terminal" evidence="10">
    <location>
        <begin position="24"/>
        <end position="121"/>
    </location>
</feature>
<dbReference type="EMBL" id="CP042435">
    <property type="protein sequence ID" value="QEC69586.1"/>
    <property type="molecule type" value="Genomic_DNA"/>
</dbReference>
<reference evidence="12 13" key="1">
    <citation type="journal article" date="2016" name="Int. J. Syst. Evol. Microbiol.">
        <title>Panacibacter ginsenosidivorans gen. nov., sp. nov., with ginsenoside converting activity isolated from soil of a ginseng field.</title>
        <authorList>
            <person name="Siddiqi M.Z."/>
            <person name="Muhammad Shafi S."/>
            <person name="Choi K.D."/>
            <person name="Im W.T."/>
        </authorList>
    </citation>
    <scope>NUCLEOTIDE SEQUENCE [LARGE SCALE GENOMIC DNA]</scope>
    <source>
        <strain evidence="12 13">Gsoil1550</strain>
    </source>
</reference>
<dbReference type="CDD" id="cd05387">
    <property type="entry name" value="BY-kinase"/>
    <property type="match status" value="1"/>
</dbReference>
<dbReference type="InterPro" id="IPR032807">
    <property type="entry name" value="GNVR"/>
</dbReference>
<evidence type="ECO:0000259" key="9">
    <source>
        <dbReference type="Pfam" id="PF01656"/>
    </source>
</evidence>
<dbReference type="KEGG" id="pgin:FRZ67_20615"/>
<dbReference type="GO" id="GO:0004715">
    <property type="term" value="F:non-membrane spanning protein tyrosine kinase activity"/>
    <property type="evidence" value="ECO:0007669"/>
    <property type="project" value="UniProtKB-EC"/>
</dbReference>
<dbReference type="Pfam" id="PF02706">
    <property type="entry name" value="Wzz"/>
    <property type="match status" value="1"/>
</dbReference>
<dbReference type="Gene3D" id="3.40.50.300">
    <property type="entry name" value="P-loop containing nucleotide triphosphate hydrolases"/>
    <property type="match status" value="1"/>
</dbReference>
<evidence type="ECO:0000256" key="5">
    <source>
        <dbReference type="ARBA" id="ARBA00022840"/>
    </source>
</evidence>
<evidence type="ECO:0000313" key="13">
    <source>
        <dbReference type="Proteomes" id="UP000321533"/>
    </source>
</evidence>
<protein>
    <submittedName>
        <fullName evidence="12">Polysaccharide biosynthesis tyrosine autokinase</fullName>
        <ecNumber evidence="12">2.7.10.2</ecNumber>
    </submittedName>
</protein>
<dbReference type="RefSeq" id="WP_147192462.1">
    <property type="nucleotide sequence ID" value="NZ_CP042435.1"/>
</dbReference>
<keyword evidence="3 8" id="KW-0812">Transmembrane</keyword>
<dbReference type="PANTHER" id="PTHR32309">
    <property type="entry name" value="TYROSINE-PROTEIN KINASE"/>
    <property type="match status" value="1"/>
</dbReference>
<keyword evidence="4" id="KW-0547">Nucleotide-binding</keyword>
<evidence type="ECO:0000256" key="7">
    <source>
        <dbReference type="ARBA" id="ARBA00023136"/>
    </source>
</evidence>
<dbReference type="GO" id="GO:0005886">
    <property type="term" value="C:plasma membrane"/>
    <property type="evidence" value="ECO:0007669"/>
    <property type="project" value="UniProtKB-SubCell"/>
</dbReference>